<feature type="domain" description="DUF1214" evidence="2">
    <location>
        <begin position="71"/>
        <end position="170"/>
    </location>
</feature>
<dbReference type="Pfam" id="PF06742">
    <property type="entry name" value="DUF1214"/>
    <property type="match status" value="1"/>
</dbReference>
<name>A0ABW4MFZ2_9SPHN</name>
<gene>
    <name evidence="3" type="ORF">ACFSAG_12045</name>
</gene>
<dbReference type="Gene3D" id="2.60.120.600">
    <property type="entry name" value="Domain of unknown function DUF1214, C-terminal domain"/>
    <property type="match status" value="1"/>
</dbReference>
<dbReference type="SUPFAM" id="SSF160935">
    <property type="entry name" value="VPA0735-like"/>
    <property type="match status" value="1"/>
</dbReference>
<keyword evidence="1" id="KW-0732">Signal</keyword>
<dbReference type="InterPro" id="IPR012038">
    <property type="entry name" value="UCP009471"/>
</dbReference>
<evidence type="ECO:0000259" key="2">
    <source>
        <dbReference type="Pfam" id="PF06742"/>
    </source>
</evidence>
<evidence type="ECO:0000256" key="1">
    <source>
        <dbReference type="SAM" id="SignalP"/>
    </source>
</evidence>
<protein>
    <submittedName>
        <fullName evidence="3">DUF1214 domain-containing protein</fullName>
    </submittedName>
</protein>
<sequence length="191" mass="20689">MKPWLRYSICILLGLAGGAAYAVHQVRSGDLGRQVTNGPWSTNTDNGTADASALSRARVSLFGLLALPAKEAMYFNAHNDSDGAPLSGNCTYIVSGGELEARWWSITLYEGEGWLVKNEANRWSVGGNAPERDAQGNWSFTVSPERAEGLWLPTGQAPKFDLTLRAYHPKGALLNDPANAKLPTIKKERCA</sequence>
<dbReference type="EMBL" id="JBHUEL010000010">
    <property type="protein sequence ID" value="MFD1767571.1"/>
    <property type="molecule type" value="Genomic_DNA"/>
</dbReference>
<feature type="signal peptide" evidence="1">
    <location>
        <begin position="1"/>
        <end position="22"/>
    </location>
</feature>
<comment type="caution">
    <text evidence="3">The sequence shown here is derived from an EMBL/GenBank/DDBJ whole genome shotgun (WGS) entry which is preliminary data.</text>
</comment>
<dbReference type="InterPro" id="IPR010621">
    <property type="entry name" value="DUF1214"/>
</dbReference>
<organism evidence="3 4">
    <name type="scientific">Sphingorhabdus buctiana</name>
    <dbReference type="NCBI Taxonomy" id="1508805"/>
    <lineage>
        <taxon>Bacteria</taxon>
        <taxon>Pseudomonadati</taxon>
        <taxon>Pseudomonadota</taxon>
        <taxon>Alphaproteobacteria</taxon>
        <taxon>Sphingomonadales</taxon>
        <taxon>Sphingomonadaceae</taxon>
        <taxon>Sphingorhabdus</taxon>
    </lineage>
</organism>
<evidence type="ECO:0000313" key="4">
    <source>
        <dbReference type="Proteomes" id="UP001597215"/>
    </source>
</evidence>
<dbReference type="PANTHER" id="PTHR36509:SF2">
    <property type="entry name" value="BLL3101 PROTEIN"/>
    <property type="match status" value="1"/>
</dbReference>
<accession>A0ABW4MFZ2</accession>
<dbReference type="PANTHER" id="PTHR36509">
    <property type="entry name" value="BLL3101 PROTEIN"/>
    <property type="match status" value="1"/>
</dbReference>
<feature type="chain" id="PRO_5046833476" evidence="1">
    <location>
        <begin position="23"/>
        <end position="191"/>
    </location>
</feature>
<proteinExistence type="predicted"/>
<dbReference type="Proteomes" id="UP001597215">
    <property type="component" value="Unassembled WGS sequence"/>
</dbReference>
<reference evidence="4" key="1">
    <citation type="journal article" date="2019" name="Int. J. Syst. Evol. Microbiol.">
        <title>The Global Catalogue of Microorganisms (GCM) 10K type strain sequencing project: providing services to taxonomists for standard genome sequencing and annotation.</title>
        <authorList>
            <consortium name="The Broad Institute Genomics Platform"/>
            <consortium name="The Broad Institute Genome Sequencing Center for Infectious Disease"/>
            <person name="Wu L."/>
            <person name="Ma J."/>
        </authorList>
    </citation>
    <scope>NUCLEOTIDE SEQUENCE [LARGE SCALE GENOMIC DNA]</scope>
    <source>
        <strain evidence="4">CGMCC 1.12449</strain>
    </source>
</reference>
<dbReference type="RefSeq" id="WP_374613477.1">
    <property type="nucleotide sequence ID" value="NZ_JBHUEL010000010.1"/>
</dbReference>
<dbReference type="InterPro" id="IPR037049">
    <property type="entry name" value="DUF1214_C_sf"/>
</dbReference>
<evidence type="ECO:0000313" key="3">
    <source>
        <dbReference type="EMBL" id="MFD1767571.1"/>
    </source>
</evidence>
<dbReference type="PIRSF" id="PIRSF009471">
    <property type="entry name" value="UCP009471"/>
    <property type="match status" value="1"/>
</dbReference>
<keyword evidence="4" id="KW-1185">Reference proteome</keyword>